<dbReference type="FunFam" id="3.40.50.300:FF:000221">
    <property type="entry name" value="Multidrug ABC transporter ATP-binding protein"/>
    <property type="match status" value="1"/>
</dbReference>
<dbReference type="InterPro" id="IPR017871">
    <property type="entry name" value="ABC_transporter-like_CS"/>
</dbReference>
<gene>
    <name evidence="12" type="ORF">DI536_19995</name>
</gene>
<dbReference type="GO" id="GO:0005524">
    <property type="term" value="F:ATP binding"/>
    <property type="evidence" value="ECO:0007669"/>
    <property type="project" value="UniProtKB-KW"/>
</dbReference>
<feature type="domain" description="ABC transporter" evidence="10">
    <location>
        <begin position="369"/>
        <end position="609"/>
    </location>
</feature>
<comment type="subcellular location">
    <subcellularLocation>
        <location evidence="1">Cell membrane</location>
        <topology evidence="1">Multi-pass membrane protein</topology>
    </subcellularLocation>
</comment>
<dbReference type="GO" id="GO:0140359">
    <property type="term" value="F:ABC-type transporter activity"/>
    <property type="evidence" value="ECO:0007669"/>
    <property type="project" value="InterPro"/>
</dbReference>
<keyword evidence="8 9" id="KW-0472">Membrane</keyword>
<accession>A0A2W5TDM2</accession>
<dbReference type="PROSITE" id="PS00211">
    <property type="entry name" value="ABC_TRANSPORTER_1"/>
    <property type="match status" value="1"/>
</dbReference>
<dbReference type="InterPro" id="IPR003593">
    <property type="entry name" value="AAA+_ATPase"/>
</dbReference>
<evidence type="ECO:0000256" key="8">
    <source>
        <dbReference type="ARBA" id="ARBA00023136"/>
    </source>
</evidence>
<evidence type="ECO:0000256" key="9">
    <source>
        <dbReference type="SAM" id="Phobius"/>
    </source>
</evidence>
<dbReference type="InterPro" id="IPR036640">
    <property type="entry name" value="ABC1_TM_sf"/>
</dbReference>
<evidence type="ECO:0000313" key="12">
    <source>
        <dbReference type="EMBL" id="PZR10526.1"/>
    </source>
</evidence>
<keyword evidence="7 9" id="KW-1133">Transmembrane helix</keyword>
<dbReference type="Pfam" id="PF00005">
    <property type="entry name" value="ABC_tran"/>
    <property type="match status" value="1"/>
</dbReference>
<evidence type="ECO:0000256" key="5">
    <source>
        <dbReference type="ARBA" id="ARBA00022741"/>
    </source>
</evidence>
<comment type="caution">
    <text evidence="12">The sequence shown here is derived from an EMBL/GenBank/DDBJ whole genome shotgun (WGS) entry which is preliminary data.</text>
</comment>
<dbReference type="SUPFAM" id="SSF52540">
    <property type="entry name" value="P-loop containing nucleoside triphosphate hydrolases"/>
    <property type="match status" value="1"/>
</dbReference>
<evidence type="ECO:0000259" key="10">
    <source>
        <dbReference type="PROSITE" id="PS50893"/>
    </source>
</evidence>
<evidence type="ECO:0000259" key="11">
    <source>
        <dbReference type="PROSITE" id="PS50929"/>
    </source>
</evidence>
<evidence type="ECO:0000256" key="1">
    <source>
        <dbReference type="ARBA" id="ARBA00004651"/>
    </source>
</evidence>
<dbReference type="AlphaFoldDB" id="A0A2W5TDM2"/>
<feature type="transmembrane region" description="Helical" evidence="9">
    <location>
        <begin position="184"/>
        <end position="202"/>
    </location>
</feature>
<dbReference type="SMART" id="SM00382">
    <property type="entry name" value="AAA"/>
    <property type="match status" value="1"/>
</dbReference>
<dbReference type="Gene3D" id="3.40.50.300">
    <property type="entry name" value="P-loop containing nucleotide triphosphate hydrolases"/>
    <property type="match status" value="1"/>
</dbReference>
<dbReference type="InterPro" id="IPR039421">
    <property type="entry name" value="Type_1_exporter"/>
</dbReference>
<evidence type="ECO:0000256" key="7">
    <source>
        <dbReference type="ARBA" id="ARBA00022989"/>
    </source>
</evidence>
<dbReference type="InterPro" id="IPR027417">
    <property type="entry name" value="P-loop_NTPase"/>
</dbReference>
<name>A0A2W5TDM2_9BACT</name>
<evidence type="ECO:0000256" key="2">
    <source>
        <dbReference type="ARBA" id="ARBA00022448"/>
    </source>
</evidence>
<dbReference type="SUPFAM" id="SSF90123">
    <property type="entry name" value="ABC transporter transmembrane region"/>
    <property type="match status" value="1"/>
</dbReference>
<dbReference type="PROSITE" id="PS50929">
    <property type="entry name" value="ABC_TM1F"/>
    <property type="match status" value="1"/>
</dbReference>
<feature type="domain" description="ABC transmembrane type-1" evidence="11">
    <location>
        <begin position="45"/>
        <end position="333"/>
    </location>
</feature>
<feature type="transmembrane region" description="Helical" evidence="9">
    <location>
        <begin position="272"/>
        <end position="293"/>
    </location>
</feature>
<evidence type="ECO:0000256" key="3">
    <source>
        <dbReference type="ARBA" id="ARBA00022475"/>
    </source>
</evidence>
<feature type="transmembrane region" description="Helical" evidence="9">
    <location>
        <begin position="44"/>
        <end position="65"/>
    </location>
</feature>
<dbReference type="Proteomes" id="UP000249061">
    <property type="component" value="Unassembled WGS sequence"/>
</dbReference>
<keyword evidence="6" id="KW-0067">ATP-binding</keyword>
<sequence length="615" mass="68041">MAPPAPAAPLSLRKKLEQRLTSRELYEQLPRALKLVWEADRRNAVLLAALTLVQAALPASMAYVGKLIIDAVVASSTQGADRALVWRYVGWELGLALVALLVSRLLALSRELLRVSLGNLLNERILEKALTLELRHYEDSETYDLMQNARREASSRPLALAMDAVTVVRQLLVLSTFAVLLWNVAWWSALVLVAAAIPSFLAETRMSGERFRLYSWRAPESRKLTYLEWLLTRDASVKEVKLFGLGPLFLARYRALFAKFLAEDRALARKRLFLGTLLGAFSLAAFYACYVWVASRASNSEISVGDLVLYLGVFRQGQAAFEAVLGAVAGMYEDALFLSNLQRFFELPTSSELPRTLPAKTVPPGPHTLELDGVSFRYPGKAEWALKDVSLKLEPGEKLALVGENGAGKSTLIKLLLRLYQPTEGSIRYGGVDLRDFDVVDLRSRMGAVFQDFVRYQFTAGENVGLGKPARLDDRAAIEVAAAAGGADEVISKLPDTYDTMLGGWFERGQELSGGQWQKLAISRAFMREAEVLILDEPTAAIDAEGEVALFNRFRALARDRTAIIISHRFSTVRMADRIAVLEGGKLVELGSHDALLAQQGRYARLFTLQAAGYR</sequence>
<dbReference type="PANTHER" id="PTHR24221">
    <property type="entry name" value="ATP-BINDING CASSETTE SUB-FAMILY B"/>
    <property type="match status" value="1"/>
</dbReference>
<evidence type="ECO:0000256" key="4">
    <source>
        <dbReference type="ARBA" id="ARBA00022692"/>
    </source>
</evidence>
<dbReference type="GO" id="GO:0005886">
    <property type="term" value="C:plasma membrane"/>
    <property type="evidence" value="ECO:0007669"/>
    <property type="project" value="UniProtKB-SubCell"/>
</dbReference>
<keyword evidence="5" id="KW-0547">Nucleotide-binding</keyword>
<reference evidence="12 13" key="1">
    <citation type="submission" date="2017-08" db="EMBL/GenBank/DDBJ databases">
        <title>Infants hospitalized years apart are colonized by the same room-sourced microbial strains.</title>
        <authorList>
            <person name="Brooks B."/>
            <person name="Olm M.R."/>
            <person name="Firek B.A."/>
            <person name="Baker R."/>
            <person name="Thomas B.C."/>
            <person name="Morowitz M.J."/>
            <person name="Banfield J.F."/>
        </authorList>
    </citation>
    <scope>NUCLEOTIDE SEQUENCE [LARGE SCALE GENOMIC DNA]</scope>
    <source>
        <strain evidence="12">S2_003_000_R2_14</strain>
    </source>
</reference>
<keyword evidence="2" id="KW-0813">Transport</keyword>
<dbReference type="GO" id="GO:0034040">
    <property type="term" value="F:ATPase-coupled lipid transmembrane transporter activity"/>
    <property type="evidence" value="ECO:0007669"/>
    <property type="project" value="TreeGrafter"/>
</dbReference>
<organism evidence="12 13">
    <name type="scientific">Archangium gephyra</name>
    <dbReference type="NCBI Taxonomy" id="48"/>
    <lineage>
        <taxon>Bacteria</taxon>
        <taxon>Pseudomonadati</taxon>
        <taxon>Myxococcota</taxon>
        <taxon>Myxococcia</taxon>
        <taxon>Myxococcales</taxon>
        <taxon>Cystobacterineae</taxon>
        <taxon>Archangiaceae</taxon>
        <taxon>Archangium</taxon>
    </lineage>
</organism>
<dbReference type="Gene3D" id="1.20.1560.10">
    <property type="entry name" value="ABC transporter type 1, transmembrane domain"/>
    <property type="match status" value="1"/>
</dbReference>
<dbReference type="GO" id="GO:0016887">
    <property type="term" value="F:ATP hydrolysis activity"/>
    <property type="evidence" value="ECO:0007669"/>
    <property type="project" value="InterPro"/>
</dbReference>
<dbReference type="EMBL" id="QFQP01000017">
    <property type="protein sequence ID" value="PZR10526.1"/>
    <property type="molecule type" value="Genomic_DNA"/>
</dbReference>
<dbReference type="InterPro" id="IPR011527">
    <property type="entry name" value="ABC1_TM_dom"/>
</dbReference>
<protein>
    <submittedName>
        <fullName evidence="12">ABC transporter permease</fullName>
    </submittedName>
</protein>
<keyword evidence="4 9" id="KW-0812">Transmembrane</keyword>
<feature type="transmembrane region" description="Helical" evidence="9">
    <location>
        <begin position="85"/>
        <end position="107"/>
    </location>
</feature>
<dbReference type="PANTHER" id="PTHR24221:SF646">
    <property type="entry name" value="HAEMOLYSIN SECRETION ATP-BINDING PROTEIN"/>
    <property type="match status" value="1"/>
</dbReference>
<keyword evidence="3" id="KW-1003">Cell membrane</keyword>
<dbReference type="PROSITE" id="PS50893">
    <property type="entry name" value="ABC_TRANSPORTER_2"/>
    <property type="match status" value="1"/>
</dbReference>
<evidence type="ECO:0000256" key="6">
    <source>
        <dbReference type="ARBA" id="ARBA00022840"/>
    </source>
</evidence>
<proteinExistence type="predicted"/>
<evidence type="ECO:0000313" key="13">
    <source>
        <dbReference type="Proteomes" id="UP000249061"/>
    </source>
</evidence>
<dbReference type="InterPro" id="IPR003439">
    <property type="entry name" value="ABC_transporter-like_ATP-bd"/>
</dbReference>